<dbReference type="PANTHER" id="PTHR10859">
    <property type="entry name" value="GLYCOSYL TRANSFERASE"/>
    <property type="match status" value="1"/>
</dbReference>
<dbReference type="InterPro" id="IPR001173">
    <property type="entry name" value="Glyco_trans_2-like"/>
</dbReference>
<protein>
    <submittedName>
        <fullName evidence="2">Glycosyltransferase</fullName>
        <ecNumber evidence="2">2.4.-.-</ecNumber>
    </submittedName>
</protein>
<dbReference type="RefSeq" id="WP_220589609.1">
    <property type="nucleotide sequence ID" value="NZ_RKLQ01000003.1"/>
</dbReference>
<dbReference type="Pfam" id="PF00535">
    <property type="entry name" value="Glycos_transf_2"/>
    <property type="match status" value="1"/>
</dbReference>
<dbReference type="PANTHER" id="PTHR10859:SF91">
    <property type="entry name" value="DOLICHYL-PHOSPHATE BETA-GLUCOSYLTRANSFERASE"/>
    <property type="match status" value="1"/>
</dbReference>
<feature type="domain" description="Glycosyltransferase 2-like" evidence="1">
    <location>
        <begin position="8"/>
        <end position="127"/>
    </location>
</feature>
<dbReference type="SUPFAM" id="SSF53448">
    <property type="entry name" value="Nucleotide-diphospho-sugar transferases"/>
    <property type="match status" value="1"/>
</dbReference>
<accession>A0A8J7YG95</accession>
<comment type="caution">
    <text evidence="2">The sequence shown here is derived from an EMBL/GenBank/DDBJ whole genome shotgun (WGS) entry which is preliminary data.</text>
</comment>
<reference evidence="2" key="1">
    <citation type="submission" date="2021-06" db="EMBL/GenBank/DDBJ databases">
        <title>Halomicroarcula sp. F24A a new haloarchaeum isolated from saline soil.</title>
        <authorList>
            <person name="Duran-Viseras A."/>
            <person name="Sanchez-Porro C."/>
            <person name="Ventosa A."/>
        </authorList>
    </citation>
    <scope>NUCLEOTIDE SEQUENCE</scope>
    <source>
        <strain evidence="2">F24A</strain>
    </source>
</reference>
<dbReference type="EC" id="2.4.-.-" evidence="2"/>
<sequence length="255" mass="28018">MTDPSVGVVVPAYRPDVAQLRGYLERIDEELGPASILVELDSPREETVAALADTVARVESVQRRRGKGAAITTGFERLETDVLAFADADGATPVDSFEDVLDPVLRRDAELAVGSRRHPESEISDQQTLLRQLLGDTFSWLAGTLLSARLHDYQCGAKAVDAESWHDIRGHLCEPGFAWDVELVAIAGAMDLCIEEVPIEWEDQPGSTVSPVQDSLDLFRALLAARKRSKALRDDRFNSTGAVRDNQETPLIKQQ</sequence>
<keyword evidence="2" id="KW-0808">Transferase</keyword>
<name>A0A8J7YG95_9EURY</name>
<dbReference type="Proteomes" id="UP000783863">
    <property type="component" value="Unassembled WGS sequence"/>
</dbReference>
<dbReference type="Gene3D" id="3.90.550.10">
    <property type="entry name" value="Spore Coat Polysaccharide Biosynthesis Protein SpsA, Chain A"/>
    <property type="match status" value="1"/>
</dbReference>
<dbReference type="AlphaFoldDB" id="A0A8J7YG95"/>
<evidence type="ECO:0000313" key="2">
    <source>
        <dbReference type="EMBL" id="MBX0305375.1"/>
    </source>
</evidence>
<keyword evidence="3" id="KW-1185">Reference proteome</keyword>
<dbReference type="InterPro" id="IPR029044">
    <property type="entry name" value="Nucleotide-diphossugar_trans"/>
</dbReference>
<evidence type="ECO:0000259" key="1">
    <source>
        <dbReference type="Pfam" id="PF00535"/>
    </source>
</evidence>
<dbReference type="GO" id="GO:0006487">
    <property type="term" value="P:protein N-linked glycosylation"/>
    <property type="evidence" value="ECO:0007669"/>
    <property type="project" value="TreeGrafter"/>
</dbReference>
<organism evidence="2 3">
    <name type="scientific">Haloarcula salinisoli</name>
    <dbReference type="NCBI Taxonomy" id="2487746"/>
    <lineage>
        <taxon>Archaea</taxon>
        <taxon>Methanobacteriati</taxon>
        <taxon>Methanobacteriota</taxon>
        <taxon>Stenosarchaea group</taxon>
        <taxon>Halobacteria</taxon>
        <taxon>Halobacteriales</taxon>
        <taxon>Haloarculaceae</taxon>
        <taxon>Haloarcula</taxon>
    </lineage>
</organism>
<keyword evidence="2" id="KW-0328">Glycosyltransferase</keyword>
<proteinExistence type="predicted"/>
<dbReference type="GO" id="GO:0016757">
    <property type="term" value="F:glycosyltransferase activity"/>
    <property type="evidence" value="ECO:0007669"/>
    <property type="project" value="UniProtKB-KW"/>
</dbReference>
<dbReference type="EMBL" id="RKLQ01000003">
    <property type="protein sequence ID" value="MBX0305375.1"/>
    <property type="molecule type" value="Genomic_DNA"/>
</dbReference>
<gene>
    <name evidence="2" type="ORF">EGD98_17075</name>
</gene>
<evidence type="ECO:0000313" key="3">
    <source>
        <dbReference type="Proteomes" id="UP000783863"/>
    </source>
</evidence>